<dbReference type="FunFam" id="1.25.10.10:FF:000178">
    <property type="entry name" value="hsp70-binding protein 1 isoform X1"/>
    <property type="match status" value="1"/>
</dbReference>
<evidence type="ECO:0000259" key="8">
    <source>
        <dbReference type="Pfam" id="PF08609"/>
    </source>
</evidence>
<dbReference type="InterPro" id="IPR011989">
    <property type="entry name" value="ARM-like"/>
</dbReference>
<protein>
    <recommendedName>
        <fullName evidence="4">Hsp70-binding protein 1</fullName>
    </recommendedName>
    <alternativeName>
        <fullName evidence="5">Heat shock protein-binding protein 1</fullName>
    </alternativeName>
    <alternativeName>
        <fullName evidence="6">Hsp70-interacting protein 1</fullName>
    </alternativeName>
</protein>
<evidence type="ECO:0000256" key="3">
    <source>
        <dbReference type="ARBA" id="ARBA00064806"/>
    </source>
</evidence>
<dbReference type="InterPro" id="IPR016024">
    <property type="entry name" value="ARM-type_fold"/>
</dbReference>
<dbReference type="GO" id="GO:0000774">
    <property type="term" value="F:adenyl-nucleotide exchange factor activity"/>
    <property type="evidence" value="ECO:0007669"/>
    <property type="project" value="TreeGrafter"/>
</dbReference>
<sequence>MADGGDAGPGGSDDRNVPRNPNLEGVLRYAIENTPDNASDTPVSPGPMDEQRRQWLGAALQQFSQTAQDDVEQMKTCLQMLAEGGEDHTEEKETAMEELMDLCCSIDNAQNLHKMGGLVLVIGYLRHQNSGLRWRAGDVIATVTQNNPFCQAAALELVAMPTLLELVDTDCDPTVRVKALYAISCLTGNCEEAQQSFVEQDGFSVLMRAMQSDTEKLKVKAAFLLRNLCLSNPQHKDTLCNMGMVTQLASMLQTEHNAFHEHLMGALVALVTENKQAMKDCRQPQLRLRQVLTDRIEHLKGREEFQEELEYCQQLLKICFSQRDDGMAAADR</sequence>
<dbReference type="InterPro" id="IPR013918">
    <property type="entry name" value="Nucleotide_exch_fac_Fes1"/>
</dbReference>
<dbReference type="PANTHER" id="PTHR19316:SF18">
    <property type="entry name" value="HSP70-BINDING PROTEIN 1"/>
    <property type="match status" value="1"/>
</dbReference>
<dbReference type="PANTHER" id="PTHR19316">
    <property type="entry name" value="PROTEIN FOLDING REGULATOR"/>
    <property type="match status" value="1"/>
</dbReference>
<proteinExistence type="predicted"/>
<evidence type="ECO:0000313" key="10">
    <source>
        <dbReference type="RefSeq" id="XP_019631754.1"/>
    </source>
</evidence>
<evidence type="ECO:0000313" key="11">
    <source>
        <dbReference type="RefSeq" id="XP_019631755.1"/>
    </source>
</evidence>
<dbReference type="AlphaFoldDB" id="A0A6P4YQN2"/>
<name>A0A6P4YQN2_BRABE</name>
<feature type="region of interest" description="Disordered" evidence="7">
    <location>
        <begin position="1"/>
        <end position="48"/>
    </location>
</feature>
<dbReference type="Gene3D" id="1.25.10.10">
    <property type="entry name" value="Leucine-rich Repeat Variant"/>
    <property type="match status" value="1"/>
</dbReference>
<evidence type="ECO:0000256" key="6">
    <source>
        <dbReference type="ARBA" id="ARBA00081319"/>
    </source>
</evidence>
<dbReference type="RefSeq" id="XP_019631755.1">
    <property type="nucleotide sequence ID" value="XM_019776196.1"/>
</dbReference>
<dbReference type="RefSeq" id="XP_019631757.1">
    <property type="nucleotide sequence ID" value="XM_019776198.1"/>
</dbReference>
<evidence type="ECO:0000313" key="12">
    <source>
        <dbReference type="RefSeq" id="XP_019631756.1"/>
    </source>
</evidence>
<organism evidence="9 11">
    <name type="scientific">Branchiostoma belcheri</name>
    <name type="common">Amphioxus</name>
    <dbReference type="NCBI Taxonomy" id="7741"/>
    <lineage>
        <taxon>Eukaryota</taxon>
        <taxon>Metazoa</taxon>
        <taxon>Chordata</taxon>
        <taxon>Cephalochordata</taxon>
        <taxon>Leptocardii</taxon>
        <taxon>Amphioxiformes</taxon>
        <taxon>Branchiostomatidae</taxon>
        <taxon>Branchiostoma</taxon>
    </lineage>
</organism>
<reference evidence="10 11" key="1">
    <citation type="submission" date="2025-04" db="UniProtKB">
        <authorList>
            <consortium name="RefSeq"/>
        </authorList>
    </citation>
    <scope>IDENTIFICATION</scope>
    <source>
        <tissue evidence="10 11">Gonad</tissue>
    </source>
</reference>
<evidence type="ECO:0000256" key="4">
    <source>
        <dbReference type="ARBA" id="ARBA00069271"/>
    </source>
</evidence>
<accession>A0A6P4YQN2</accession>
<feature type="compositionally biased region" description="Gly residues" evidence="7">
    <location>
        <begin position="1"/>
        <end position="11"/>
    </location>
</feature>
<evidence type="ECO:0000256" key="2">
    <source>
        <dbReference type="ARBA" id="ARBA00022737"/>
    </source>
</evidence>
<comment type="subunit">
    <text evidence="3">Interacts with the ATP-binding domain of HSPA1A. Detected in a ternary complex containing STUB1, HSPA1A and HSPBP1. Interacts with PGLYRP1; this interaction blocks the cytotoxic activity of the PGLYRP1-HSPA1A complex.</text>
</comment>
<dbReference type="GeneID" id="109475544"/>
<dbReference type="Proteomes" id="UP000515135">
    <property type="component" value="Unplaced"/>
</dbReference>
<feature type="domain" description="Nucleotide exchange factor Fes1" evidence="8">
    <location>
        <begin position="23"/>
        <end position="112"/>
    </location>
</feature>
<evidence type="ECO:0000256" key="5">
    <source>
        <dbReference type="ARBA" id="ARBA00075420"/>
    </source>
</evidence>
<dbReference type="KEGG" id="bbel:109475544"/>
<dbReference type="RefSeq" id="XP_019631754.1">
    <property type="nucleotide sequence ID" value="XM_019776195.1"/>
</dbReference>
<evidence type="ECO:0000256" key="7">
    <source>
        <dbReference type="SAM" id="MobiDB-lite"/>
    </source>
</evidence>
<evidence type="ECO:0000256" key="1">
    <source>
        <dbReference type="ARBA" id="ARBA00022553"/>
    </source>
</evidence>
<keyword evidence="2" id="KW-0677">Repeat</keyword>
<dbReference type="GO" id="GO:0005783">
    <property type="term" value="C:endoplasmic reticulum"/>
    <property type="evidence" value="ECO:0007669"/>
    <property type="project" value="TreeGrafter"/>
</dbReference>
<dbReference type="InterPro" id="IPR050693">
    <property type="entry name" value="Hsp70_NEF-Inhibitors"/>
</dbReference>
<dbReference type="Pfam" id="PF08609">
    <property type="entry name" value="Fes1"/>
    <property type="match status" value="1"/>
</dbReference>
<keyword evidence="9" id="KW-1185">Reference proteome</keyword>
<dbReference type="SUPFAM" id="SSF48371">
    <property type="entry name" value="ARM repeat"/>
    <property type="match status" value="1"/>
</dbReference>
<evidence type="ECO:0000313" key="13">
    <source>
        <dbReference type="RefSeq" id="XP_019631757.1"/>
    </source>
</evidence>
<dbReference type="RefSeq" id="XP_019631756.1">
    <property type="nucleotide sequence ID" value="XM_019776197.1"/>
</dbReference>
<gene>
    <name evidence="10 11 12 13" type="primary">LOC109475544</name>
</gene>
<evidence type="ECO:0000313" key="9">
    <source>
        <dbReference type="Proteomes" id="UP000515135"/>
    </source>
</evidence>
<keyword evidence="1" id="KW-0597">Phosphoprotein</keyword>
<dbReference type="OrthoDB" id="10250458at2759"/>